<dbReference type="InterPro" id="IPR000626">
    <property type="entry name" value="Ubiquitin-like_dom"/>
</dbReference>
<dbReference type="InterPro" id="IPR019956">
    <property type="entry name" value="Ubiquitin_dom"/>
</dbReference>
<feature type="region of interest" description="Disordered" evidence="1">
    <location>
        <begin position="371"/>
        <end position="409"/>
    </location>
</feature>
<name>A0AA35QWX5_GEOBA</name>
<dbReference type="PANTHER" id="PTHR10666">
    <property type="entry name" value="UBIQUITIN"/>
    <property type="match status" value="1"/>
</dbReference>
<evidence type="ECO:0000313" key="4">
    <source>
        <dbReference type="Proteomes" id="UP001174909"/>
    </source>
</evidence>
<dbReference type="PROSITE" id="PS50053">
    <property type="entry name" value="UBIQUITIN_2"/>
    <property type="match status" value="3"/>
</dbReference>
<feature type="compositionally biased region" description="Basic and acidic residues" evidence="1">
    <location>
        <begin position="375"/>
        <end position="386"/>
    </location>
</feature>
<dbReference type="AlphaFoldDB" id="A0AA35QWX5"/>
<feature type="domain" description="Ubiquitin-like" evidence="2">
    <location>
        <begin position="123"/>
        <end position="194"/>
    </location>
</feature>
<evidence type="ECO:0000259" key="2">
    <source>
        <dbReference type="PROSITE" id="PS50053"/>
    </source>
</evidence>
<dbReference type="PRINTS" id="PR00348">
    <property type="entry name" value="UBIQUITIN"/>
</dbReference>
<comment type="caution">
    <text evidence="3">The sequence shown here is derived from an EMBL/GenBank/DDBJ whole genome shotgun (WGS) entry which is preliminary data.</text>
</comment>
<accession>A0AA35QWX5</accession>
<organism evidence="3 4">
    <name type="scientific">Geodia barretti</name>
    <name type="common">Barrett's horny sponge</name>
    <dbReference type="NCBI Taxonomy" id="519541"/>
    <lineage>
        <taxon>Eukaryota</taxon>
        <taxon>Metazoa</taxon>
        <taxon>Porifera</taxon>
        <taxon>Demospongiae</taxon>
        <taxon>Heteroscleromorpha</taxon>
        <taxon>Tetractinellida</taxon>
        <taxon>Astrophorina</taxon>
        <taxon>Geodiidae</taxon>
        <taxon>Geodia</taxon>
    </lineage>
</organism>
<reference evidence="3" key="1">
    <citation type="submission" date="2023-03" db="EMBL/GenBank/DDBJ databases">
        <authorList>
            <person name="Steffen K."/>
            <person name="Cardenas P."/>
        </authorList>
    </citation>
    <scope>NUCLEOTIDE SEQUENCE</scope>
</reference>
<feature type="region of interest" description="Disordered" evidence="1">
    <location>
        <begin position="553"/>
        <end position="591"/>
    </location>
</feature>
<dbReference type="InterPro" id="IPR050158">
    <property type="entry name" value="Ubiquitin_ubiquitin-like"/>
</dbReference>
<proteinExistence type="predicted"/>
<dbReference type="InterPro" id="IPR029071">
    <property type="entry name" value="Ubiquitin-like_domsf"/>
</dbReference>
<evidence type="ECO:0000313" key="3">
    <source>
        <dbReference type="EMBL" id="CAI7994899.1"/>
    </source>
</evidence>
<protein>
    <submittedName>
        <fullName evidence="3">Polyubiquitin-B</fullName>
    </submittedName>
</protein>
<dbReference type="SMART" id="SM00213">
    <property type="entry name" value="UBQ"/>
    <property type="match status" value="2"/>
</dbReference>
<feature type="compositionally biased region" description="Basic and acidic residues" evidence="1">
    <location>
        <begin position="439"/>
        <end position="475"/>
    </location>
</feature>
<gene>
    <name evidence="3" type="ORF">GBAR_LOCUS1570</name>
</gene>
<dbReference type="EMBL" id="CASHTH010000232">
    <property type="protein sequence ID" value="CAI7994899.1"/>
    <property type="molecule type" value="Genomic_DNA"/>
</dbReference>
<feature type="domain" description="Ubiquitin-like" evidence="2">
    <location>
        <begin position="11"/>
        <end position="44"/>
    </location>
</feature>
<keyword evidence="4" id="KW-1185">Reference proteome</keyword>
<evidence type="ECO:0000256" key="1">
    <source>
        <dbReference type="SAM" id="MobiDB-lite"/>
    </source>
</evidence>
<feature type="compositionally biased region" description="Basic and acidic residues" evidence="1">
    <location>
        <begin position="485"/>
        <end position="518"/>
    </location>
</feature>
<sequence length="1178" mass="133206">MRLGNIHHHELFFNGKLLEVGQTISDSNVENDDCLHLVLCEKGTMRIYLKTLLGKTISLLVEPSSTLHAIKGIIQDKEGVPAEMQCLTRSDGRKLYDKTTLQECGVQKSDVLIMTLKPCERSMLIFVKTANGGIIPLKTVASDTIEDVKVKLQSKLGIPTSKQLLFFGSKKLDNKWTLSYYDITKRSTLRLHLEGLQMSPEEWAELLLHADVIQHCTTEESNEFIKEAMKQGFVVTTLVKVLVVGPAGVGKTCLLYLLLSKDPPDQRTSTGCAERSIRVIRIGKESGEWSEIPTEEFEEMIAEAVPVLYEELKAKGKGMEDLNEVLSQVVGEDEEKERGATGLETEVKEKCVIATKQENDDELVMYEEGAAGKGNKREKQRRKEIAGEGNQCMNERGNKSAGVGKERVNNKSTVKVKSVVVDKGIVTYTENKVSTVGSDEEKVNDGRKGVTVDNLEGKKNKERGVKERKQEERKPNIKPTVSEEEMIKVVGRQDEEDDGAKRAEEEEHEGVKNKDGEKGKHKPTARKEKDTINVVGGENSLENTYKVEKDGAIGKDDKKGEEQGGVEYKERKETITKGEKKDASVGDKKEKVRPLSAEETISKVIQNLSALIKFRKKSRRLLDTELIYLTDCGGQQAYWDLVPIFTRDTSATLFVHRLCEKLDEHPLNDLYQKGKRVGPSQRATFTTAESFKTMLRGLNNGDKRSKIIVVGTHKDVATHCKETPQVKNKKLAAIALPYFKDNVVYCNEAMNEIVFQLNTKNPDSNDKKEARKLRQCIMKDARQHAIPIWWFIFQFIMEALSLKLKREVLSKKEVIQVSDSLGFTEGELDAALSFFDKLNIFFYKKTILPEVVFTNVRVPLDKLSKLVEEQYHLRAVMADPTKASDNAMTGDWQKFRDYGILTLDFLEEFKEHYVEGIFTARDFLILLEKLMVISKLPNDEYFFPAILNMTSEDTIKECLESCKRTKIAALVVKFPTGWAPPGVYCCSVCHLQSHSGWEVVSKPPIKPLYEGSSWFLWFKNLIDEVFNTKRYAQNTVSRNSIEFTKAGRPGSVTFIDHFSFFTACVNLGTSKIKREELAKHCRGIKFEIFAAVKAALLNTHHENTHPTFAFFCPKQKICSSKLHVANLSPDGKLWICSVNRKVYDKVTPDQTLWLNEPGVLVRNRRQFLVTNRPLASHS</sequence>
<feature type="domain" description="Ubiquitin-like" evidence="2">
    <location>
        <begin position="45"/>
        <end position="117"/>
    </location>
</feature>
<dbReference type="SUPFAM" id="SSF54236">
    <property type="entry name" value="Ubiquitin-like"/>
    <property type="match status" value="2"/>
</dbReference>
<dbReference type="Gene3D" id="3.10.20.90">
    <property type="entry name" value="Phosphatidylinositol 3-kinase Catalytic Subunit, Chain A, domain 1"/>
    <property type="match status" value="3"/>
</dbReference>
<dbReference type="Proteomes" id="UP001174909">
    <property type="component" value="Unassembled WGS sequence"/>
</dbReference>
<dbReference type="InterPro" id="IPR027417">
    <property type="entry name" value="P-loop_NTPase"/>
</dbReference>
<dbReference type="Pfam" id="PF00240">
    <property type="entry name" value="ubiquitin"/>
    <property type="match status" value="2"/>
</dbReference>
<dbReference type="SUPFAM" id="SSF52540">
    <property type="entry name" value="P-loop containing nucleoside triphosphate hydrolases"/>
    <property type="match status" value="1"/>
</dbReference>
<feature type="region of interest" description="Disordered" evidence="1">
    <location>
        <begin position="435"/>
        <end position="533"/>
    </location>
</feature>